<dbReference type="CDD" id="cd00378">
    <property type="entry name" value="SHMT"/>
    <property type="match status" value="1"/>
</dbReference>
<keyword evidence="6" id="KW-0028">Amino-acid biosynthesis</keyword>
<gene>
    <name evidence="6" type="primary">glyA</name>
    <name evidence="9" type="ORF">COU06_01820</name>
</gene>
<dbReference type="GO" id="GO:0035999">
    <property type="term" value="P:tetrahydrofolate interconversion"/>
    <property type="evidence" value="ECO:0007669"/>
    <property type="project" value="UniProtKB-UniRule"/>
</dbReference>
<comment type="catalytic activity">
    <reaction evidence="6">
        <text>(6R)-5,10-methylene-5,6,7,8-tetrahydrofolate + glycine + H2O = (6S)-5,6,7,8-tetrahydrofolate + L-serine</text>
        <dbReference type="Rhea" id="RHEA:15481"/>
        <dbReference type="ChEBI" id="CHEBI:15377"/>
        <dbReference type="ChEBI" id="CHEBI:15636"/>
        <dbReference type="ChEBI" id="CHEBI:33384"/>
        <dbReference type="ChEBI" id="CHEBI:57305"/>
        <dbReference type="ChEBI" id="CHEBI:57453"/>
        <dbReference type="EC" id="2.1.2.1"/>
    </reaction>
</comment>
<feature type="binding site" evidence="6">
    <location>
        <position position="260"/>
    </location>
    <ligand>
        <name>(6S)-5,6,7,8-tetrahydrofolate</name>
        <dbReference type="ChEBI" id="CHEBI:57453"/>
    </ligand>
</feature>
<proteinExistence type="inferred from homology"/>
<dbReference type="GO" id="GO:0008168">
    <property type="term" value="F:methyltransferase activity"/>
    <property type="evidence" value="ECO:0007669"/>
    <property type="project" value="UniProtKB-KW"/>
</dbReference>
<dbReference type="EC" id="2.1.2.1" evidence="6"/>
<dbReference type="InterPro" id="IPR015424">
    <property type="entry name" value="PyrdxlP-dep_Trfase"/>
</dbReference>
<evidence type="ECO:0000313" key="10">
    <source>
        <dbReference type="Proteomes" id="UP000229112"/>
    </source>
</evidence>
<comment type="caution">
    <text evidence="9">The sequence shown here is derived from an EMBL/GenBank/DDBJ whole genome shotgun (WGS) entry which is preliminary data.</text>
</comment>
<dbReference type="GO" id="GO:0030170">
    <property type="term" value="F:pyridoxal phosphate binding"/>
    <property type="evidence" value="ECO:0007669"/>
    <property type="project" value="UniProtKB-UniRule"/>
</dbReference>
<feature type="binding site" evidence="6">
    <location>
        <begin position="139"/>
        <end position="141"/>
    </location>
    <ligand>
        <name>(6S)-5,6,7,8-tetrahydrofolate</name>
        <dbReference type="ChEBI" id="CHEBI:57453"/>
    </ligand>
</feature>
<comment type="function">
    <text evidence="6">Catalyzes the reversible interconversion of serine and glycine with tetrahydrofolate (THF) serving as the one-carbon carrier. This reaction serves as the major source of one-carbon groups required for the biosynthesis of purines, thymidylate, methionine, and other important biomolecules. Also exhibits THF-independent aldolase activity toward beta-hydroxyamino acids, producing glycine and aldehydes, via a retro-aldol mechanism.</text>
</comment>
<dbReference type="InterPro" id="IPR015421">
    <property type="entry name" value="PyrdxlP-dep_Trfase_major"/>
</dbReference>
<keyword evidence="3 6" id="KW-0554">One-carbon metabolism</keyword>
<dbReference type="GO" id="GO:0004372">
    <property type="term" value="F:glycine hydroxymethyltransferase activity"/>
    <property type="evidence" value="ECO:0007669"/>
    <property type="project" value="UniProtKB-UniRule"/>
</dbReference>
<dbReference type="UniPathway" id="UPA00288">
    <property type="reaction ID" value="UER01023"/>
</dbReference>
<feature type="domain" description="Serine hydroxymethyltransferase-like" evidence="8">
    <location>
        <begin position="5"/>
        <end position="79"/>
    </location>
</feature>
<dbReference type="EMBL" id="PFAY01000012">
    <property type="protein sequence ID" value="PIT93118.1"/>
    <property type="molecule type" value="Genomic_DNA"/>
</dbReference>
<evidence type="ECO:0000256" key="3">
    <source>
        <dbReference type="ARBA" id="ARBA00022563"/>
    </source>
</evidence>
<reference evidence="10" key="1">
    <citation type="submission" date="2017-09" db="EMBL/GenBank/DDBJ databases">
        <title>Depth-based differentiation of microbial function through sediment-hosted aquifers and enrichment of novel symbionts in the deep terrestrial subsurface.</title>
        <authorList>
            <person name="Probst A.J."/>
            <person name="Ladd B."/>
            <person name="Jarett J.K."/>
            <person name="Geller-Mcgrath D.E."/>
            <person name="Sieber C.M.K."/>
            <person name="Emerson J.B."/>
            <person name="Anantharaman K."/>
            <person name="Thomas B.C."/>
            <person name="Malmstrom R."/>
            <person name="Stieglmeier M."/>
            <person name="Klingl A."/>
            <person name="Woyke T."/>
            <person name="Ryan C.M."/>
            <person name="Banfield J.F."/>
        </authorList>
    </citation>
    <scope>NUCLEOTIDE SEQUENCE [LARGE SCALE GENOMIC DNA]</scope>
</reference>
<dbReference type="GO" id="GO:0019264">
    <property type="term" value="P:glycine biosynthetic process from serine"/>
    <property type="evidence" value="ECO:0007669"/>
    <property type="project" value="UniProtKB-UniRule"/>
</dbReference>
<comment type="pathway">
    <text evidence="6">Amino-acid biosynthesis; glycine biosynthesis; glycine from L-serine: step 1/1.</text>
</comment>
<feature type="domain" description="Serine hydroxymethyltransferase-like" evidence="8">
    <location>
        <begin position="98"/>
        <end position="398"/>
    </location>
</feature>
<evidence type="ECO:0000313" key="9">
    <source>
        <dbReference type="EMBL" id="PIT93118.1"/>
    </source>
</evidence>
<dbReference type="InterPro" id="IPR001085">
    <property type="entry name" value="Ser_HO-MeTrfase"/>
</dbReference>
<dbReference type="GO" id="GO:0032259">
    <property type="term" value="P:methylation"/>
    <property type="evidence" value="ECO:0007669"/>
    <property type="project" value="UniProtKB-KW"/>
</dbReference>
<dbReference type="AlphaFoldDB" id="A0A2M6WJZ1"/>
<feature type="site" description="Plays an important role in substrate specificity" evidence="6">
    <location>
        <position position="243"/>
    </location>
</feature>
<dbReference type="UniPathway" id="UPA00193"/>
<keyword evidence="5 6" id="KW-0663">Pyridoxal phosphate</keyword>
<dbReference type="GO" id="GO:0005737">
    <property type="term" value="C:cytoplasm"/>
    <property type="evidence" value="ECO:0007669"/>
    <property type="project" value="UniProtKB-SubCell"/>
</dbReference>
<comment type="similarity">
    <text evidence="2 6">Belongs to the SHMT family.</text>
</comment>
<dbReference type="Gene3D" id="3.40.640.10">
    <property type="entry name" value="Type I PLP-dependent aspartate aminotransferase-like (Major domain)"/>
    <property type="match status" value="1"/>
</dbReference>
<dbReference type="Pfam" id="PF00464">
    <property type="entry name" value="SHMT"/>
    <property type="match status" value="2"/>
</dbReference>
<comment type="subcellular location">
    <subcellularLocation>
        <location evidence="6">Cytoplasm</location>
    </subcellularLocation>
</comment>
<evidence type="ECO:0000259" key="8">
    <source>
        <dbReference type="Pfam" id="PF00464"/>
    </source>
</evidence>
<dbReference type="InterPro" id="IPR039429">
    <property type="entry name" value="SHMT-like_dom"/>
</dbReference>
<evidence type="ECO:0000256" key="7">
    <source>
        <dbReference type="PIRSR" id="PIRSR000412-50"/>
    </source>
</evidence>
<organism evidence="9 10">
    <name type="scientific">Candidatus Harrisonbacteria bacterium CG10_big_fil_rev_8_21_14_0_10_38_8</name>
    <dbReference type="NCBI Taxonomy" id="1974582"/>
    <lineage>
        <taxon>Bacteria</taxon>
        <taxon>Candidatus Harrisoniibacteriota</taxon>
    </lineage>
</organism>
<dbReference type="HAMAP" id="MF_00051">
    <property type="entry name" value="SHMT"/>
    <property type="match status" value="1"/>
</dbReference>
<comment type="caution">
    <text evidence="6">Lacks conserved residue(s) required for the propagation of feature annotation.</text>
</comment>
<sequence length="426" mass="46833">MSKIIRNLIKRETKRQQETLGMIPSENLVEPEILEALGSPFTNKYAEGFPGRRYYQGNQVVDELELYTQEQGLKAFNLSGALSLEIPVKAEDIAKAKNLKNRWFINVQPLSGSPANAIIYLALVKPGDTIMGQKLSEGGHLTHGFPVNFSGIFYNSVQYGLDEKTGLIDYHEVERLAIKHKPKVIYSGTTAYSQIVDFKKFGKIAKKVGAYHVADVSHIAGLISAGVHPSPFPYADVVMATTHKTMRGPRGAVIYSKGAELASRINKATIPGFQGGPHENNIAAMAIMFEKMQTRGFKNYATQVVKNASVLASELKSYGFNLVSGGTKTHLILIDLKNKDITGTSAALLLEQAGIICNKNTVPGDDKPFNPTGIRIGTPGLTSRGMKEKQMKEVALFIHHLIDLKEPAEFVNKQVKSLCKKFPIKY</sequence>
<dbReference type="SUPFAM" id="SSF53383">
    <property type="entry name" value="PLP-dependent transferases"/>
    <property type="match status" value="1"/>
</dbReference>
<comment type="subunit">
    <text evidence="6">Homodimer.</text>
</comment>
<feature type="binding site" evidence="6">
    <location>
        <position position="135"/>
    </location>
    <ligand>
        <name>(6S)-5,6,7,8-tetrahydrofolate</name>
        <dbReference type="ChEBI" id="CHEBI:57453"/>
    </ligand>
</feature>
<dbReference type="Proteomes" id="UP000229112">
    <property type="component" value="Unassembled WGS sequence"/>
</dbReference>
<dbReference type="InterPro" id="IPR015422">
    <property type="entry name" value="PyrdxlP-dep_Trfase_small"/>
</dbReference>
<evidence type="ECO:0000256" key="1">
    <source>
        <dbReference type="ARBA" id="ARBA00001933"/>
    </source>
</evidence>
<keyword evidence="4 6" id="KW-0808">Transferase</keyword>
<keyword evidence="6" id="KW-0963">Cytoplasm</keyword>
<evidence type="ECO:0000256" key="4">
    <source>
        <dbReference type="ARBA" id="ARBA00022679"/>
    </source>
</evidence>
<evidence type="ECO:0000256" key="6">
    <source>
        <dbReference type="HAMAP-Rule" id="MF_00051"/>
    </source>
</evidence>
<dbReference type="PIRSF" id="PIRSF000412">
    <property type="entry name" value="SHMT"/>
    <property type="match status" value="1"/>
</dbReference>
<comment type="pathway">
    <text evidence="6">One-carbon metabolism; tetrahydrofolate interconversion.</text>
</comment>
<evidence type="ECO:0000256" key="5">
    <source>
        <dbReference type="ARBA" id="ARBA00022898"/>
    </source>
</evidence>
<feature type="modified residue" description="N6-(pyridoxal phosphate)lysine" evidence="6 7">
    <location>
        <position position="244"/>
    </location>
</feature>
<dbReference type="InterPro" id="IPR019798">
    <property type="entry name" value="Ser_HO-MeTrfase_PLP_BS"/>
</dbReference>
<evidence type="ECO:0000256" key="2">
    <source>
        <dbReference type="ARBA" id="ARBA00006376"/>
    </source>
</evidence>
<dbReference type="InterPro" id="IPR049943">
    <property type="entry name" value="Ser_HO-MeTrfase-like"/>
</dbReference>
<protein>
    <recommendedName>
        <fullName evidence="6">Serine hydroxymethyltransferase</fullName>
        <shortName evidence="6">SHMT</shortName>
        <shortName evidence="6">Serine methylase</shortName>
        <ecNumber evidence="6">2.1.2.1</ecNumber>
    </recommendedName>
</protein>
<dbReference type="PROSITE" id="PS00096">
    <property type="entry name" value="SHMT"/>
    <property type="match status" value="1"/>
</dbReference>
<name>A0A2M6WJZ1_9BACT</name>
<dbReference type="NCBIfam" id="NF000586">
    <property type="entry name" value="PRK00011.1"/>
    <property type="match status" value="1"/>
</dbReference>
<comment type="cofactor">
    <cofactor evidence="1 6 7">
        <name>pyridoxal 5'-phosphate</name>
        <dbReference type="ChEBI" id="CHEBI:597326"/>
    </cofactor>
</comment>
<dbReference type="Gene3D" id="3.90.1150.10">
    <property type="entry name" value="Aspartate Aminotransferase, domain 1"/>
    <property type="match status" value="1"/>
</dbReference>
<accession>A0A2M6WJZ1</accession>
<keyword evidence="9" id="KW-0489">Methyltransferase</keyword>
<dbReference type="PANTHER" id="PTHR11680">
    <property type="entry name" value="SERINE HYDROXYMETHYLTRANSFERASE"/>
    <property type="match status" value="1"/>
</dbReference>
<dbReference type="PANTHER" id="PTHR11680:SF35">
    <property type="entry name" value="SERINE HYDROXYMETHYLTRANSFERASE 1"/>
    <property type="match status" value="1"/>
</dbReference>